<feature type="coiled-coil region" evidence="1">
    <location>
        <begin position="154"/>
        <end position="233"/>
    </location>
</feature>
<accession>A0A5B1C6T0</accession>
<comment type="caution">
    <text evidence="2">The sequence shown here is derived from an EMBL/GenBank/DDBJ whole genome shotgun (WGS) entry which is preliminary data.</text>
</comment>
<evidence type="ECO:0000256" key="1">
    <source>
        <dbReference type="SAM" id="Coils"/>
    </source>
</evidence>
<dbReference type="EMBL" id="VUAA01000007">
    <property type="protein sequence ID" value="KAA1255134.1"/>
    <property type="molecule type" value="Genomic_DNA"/>
</dbReference>
<sequence length="359" mass="40289">MLKNIDMLEAETKSVIETARNAENTAKVVDQIIEGADQVAIDSMIDVENASLSQVSKFGDSMNADIVNLIHGLDNQTNEVGAQLSSLQEEKLSEKIVGIFFKKKAREMRAERIKTNDISDNLNELINQSNRIKHLLKGQRDILREKREIGLATLENAQKTFVEVVAMREEAEKNIRDVLAPALTELELQMREAADQTTRAEFEAKVSKAKIELNDANNEIQKLTSQGQSLEKYISMHKTAIDSLSNQLNNQIVLIEKLTTDTEHRTVLYDQFEHSLKTADQQMIAHAINDIGAAVDNKTQEGMAAIGAATNRRMAETLESHKGHMANSTEILRKKQAADKEFYERFGKVLDDHKAANYN</sequence>
<keyword evidence="1" id="KW-0175">Coiled coil</keyword>
<name>A0A5B1C6T0_VIBCL</name>
<organism evidence="2 3">
    <name type="scientific">Vibrio cholerae</name>
    <dbReference type="NCBI Taxonomy" id="666"/>
    <lineage>
        <taxon>Bacteria</taxon>
        <taxon>Pseudomonadati</taxon>
        <taxon>Pseudomonadota</taxon>
        <taxon>Gammaproteobacteria</taxon>
        <taxon>Vibrionales</taxon>
        <taxon>Vibrionaceae</taxon>
        <taxon>Vibrio</taxon>
    </lineage>
</organism>
<gene>
    <name evidence="2" type="ORF">F0M16_07910</name>
</gene>
<evidence type="ECO:0000313" key="3">
    <source>
        <dbReference type="Proteomes" id="UP000323225"/>
    </source>
</evidence>
<dbReference type="AlphaFoldDB" id="A0A5B1C6T0"/>
<reference evidence="2 3" key="1">
    <citation type="submission" date="2019-09" db="EMBL/GenBank/DDBJ databases">
        <authorList>
            <person name="Kritzky A."/>
            <person name="Schelkanova E.Y."/>
            <person name="Alkhova Z.V."/>
            <person name="Smirnova N.I."/>
        </authorList>
    </citation>
    <scope>NUCLEOTIDE SEQUENCE [LARGE SCALE GENOMIC DNA]</scope>
    <source>
        <strain evidence="2 3">M1526</strain>
    </source>
</reference>
<proteinExistence type="predicted"/>
<protein>
    <submittedName>
        <fullName evidence="2">Uncharacterized protein</fullName>
    </submittedName>
</protein>
<dbReference type="Proteomes" id="UP000323225">
    <property type="component" value="Unassembled WGS sequence"/>
</dbReference>
<evidence type="ECO:0000313" key="2">
    <source>
        <dbReference type="EMBL" id="KAA1255134.1"/>
    </source>
</evidence>